<evidence type="ECO:0000313" key="2">
    <source>
        <dbReference type="Proteomes" id="UP000799755"/>
    </source>
</evidence>
<proteinExistence type="predicted"/>
<keyword evidence="2" id="KW-1185">Reference proteome</keyword>
<name>A0ACB6RAD4_9PLEO</name>
<protein>
    <submittedName>
        <fullName evidence="1">Uncharacterized protein</fullName>
    </submittedName>
</protein>
<dbReference type="EMBL" id="MU003495">
    <property type="protein sequence ID" value="KAF2476146.1"/>
    <property type="molecule type" value="Genomic_DNA"/>
</dbReference>
<reference evidence="1" key="1">
    <citation type="journal article" date="2020" name="Stud. Mycol.">
        <title>101 Dothideomycetes genomes: a test case for predicting lifestyles and emergence of pathogens.</title>
        <authorList>
            <person name="Haridas S."/>
            <person name="Albert R."/>
            <person name="Binder M."/>
            <person name="Bloem J."/>
            <person name="Labutti K."/>
            <person name="Salamov A."/>
            <person name="Andreopoulos B."/>
            <person name="Baker S."/>
            <person name="Barry K."/>
            <person name="Bills G."/>
            <person name="Bluhm B."/>
            <person name="Cannon C."/>
            <person name="Castanera R."/>
            <person name="Culley D."/>
            <person name="Daum C."/>
            <person name="Ezra D."/>
            <person name="Gonzalez J."/>
            <person name="Henrissat B."/>
            <person name="Kuo A."/>
            <person name="Liang C."/>
            <person name="Lipzen A."/>
            <person name="Lutzoni F."/>
            <person name="Magnuson J."/>
            <person name="Mondo S."/>
            <person name="Nolan M."/>
            <person name="Ohm R."/>
            <person name="Pangilinan J."/>
            <person name="Park H.-J."/>
            <person name="Ramirez L."/>
            <person name="Alfaro M."/>
            <person name="Sun H."/>
            <person name="Tritt A."/>
            <person name="Yoshinaga Y."/>
            <person name="Zwiers L.-H."/>
            <person name="Turgeon B."/>
            <person name="Goodwin S."/>
            <person name="Spatafora J."/>
            <person name="Crous P."/>
            <person name="Grigoriev I."/>
        </authorList>
    </citation>
    <scope>NUCLEOTIDE SEQUENCE</scope>
    <source>
        <strain evidence="1">ATCC 200398</strain>
    </source>
</reference>
<evidence type="ECO:0000313" key="1">
    <source>
        <dbReference type="EMBL" id="KAF2476146.1"/>
    </source>
</evidence>
<gene>
    <name evidence="1" type="ORF">BDR25DRAFT_90932</name>
</gene>
<comment type="caution">
    <text evidence="1">The sequence shown here is derived from an EMBL/GenBank/DDBJ whole genome shotgun (WGS) entry which is preliminary data.</text>
</comment>
<sequence length="388" mass="41703">MAKSKKEDTGELQVSIEQFTRTRDSVIMSLTNLQAGLTHVQNGLTDLLRAYMQHTASILAGDSGAVAETLQLPPHISTSVNAIAEAAAQATKGAPVAVVAEGGKRKRKREKKERDPNAPKKPLTAAFLYAQVARPIVRKDLESSLGPNEKLEPNAVNLEVTKRWNEMPEEDKEKWKASYRDSMEKFKEEMKTYTAQTNADAAALHDEEEASDEAEVGALDSDASEDSDGEAAAVVSAPFLNAPTPPTANTKTPRANKRQKTATQTNGTLAPVPIAPAISGHSPVPLPIVSKLMPQILPAGSNGIDTSTPAKGKDKKTQKKDKPTPQPIAPALSSQTKEPSPDDPKKKSKSRSTRNAEAETPSEPVVEKEATKTKKRDRSKRKSEGVAA</sequence>
<dbReference type="Proteomes" id="UP000799755">
    <property type="component" value="Unassembled WGS sequence"/>
</dbReference>
<accession>A0ACB6RAD4</accession>
<organism evidence="1 2">
    <name type="scientific">Lindgomyces ingoldianus</name>
    <dbReference type="NCBI Taxonomy" id="673940"/>
    <lineage>
        <taxon>Eukaryota</taxon>
        <taxon>Fungi</taxon>
        <taxon>Dikarya</taxon>
        <taxon>Ascomycota</taxon>
        <taxon>Pezizomycotina</taxon>
        <taxon>Dothideomycetes</taxon>
        <taxon>Pleosporomycetidae</taxon>
        <taxon>Pleosporales</taxon>
        <taxon>Lindgomycetaceae</taxon>
        <taxon>Lindgomyces</taxon>
    </lineage>
</organism>